<reference evidence="1" key="1">
    <citation type="submission" date="2019-12" db="EMBL/GenBank/DDBJ databases">
        <title>High-Quality draft genome sequences of three cyanobacteria isolated from the limestone walls of the Old Cathedral of Coimbra.</title>
        <authorList>
            <person name="Tiago I."/>
            <person name="Soares F."/>
            <person name="Portugal A."/>
        </authorList>
    </citation>
    <scope>NUCLEOTIDE SEQUENCE [LARGE SCALE GENOMIC DNA]</scope>
    <source>
        <strain evidence="1">C</strain>
    </source>
</reference>
<proteinExistence type="predicted"/>
<protein>
    <submittedName>
        <fullName evidence="1">DUF1636 domain-containing protein</fullName>
    </submittedName>
</protein>
<dbReference type="InterPro" id="IPR012863">
    <property type="entry name" value="DUF1636"/>
</dbReference>
<dbReference type="RefSeq" id="WP_161827093.1">
    <property type="nucleotide sequence ID" value="NZ_WVIC01000060.1"/>
</dbReference>
<dbReference type="Pfam" id="PF07845">
    <property type="entry name" value="DUF1636"/>
    <property type="match status" value="1"/>
</dbReference>
<keyword evidence="2" id="KW-1185">Reference proteome</keyword>
<dbReference type="AlphaFoldDB" id="A0A8K2A2J1"/>
<name>A0A8K2A2J1_9CYAN</name>
<organism evidence="1 2">
    <name type="scientific">Petrachloros mirabilis ULC683</name>
    <dbReference type="NCBI Taxonomy" id="2781853"/>
    <lineage>
        <taxon>Bacteria</taxon>
        <taxon>Bacillati</taxon>
        <taxon>Cyanobacteriota</taxon>
        <taxon>Cyanophyceae</taxon>
        <taxon>Synechococcales</taxon>
        <taxon>Petrachlorosaceae</taxon>
        <taxon>Petrachloros</taxon>
        <taxon>Petrachloros mirabilis</taxon>
    </lineage>
</organism>
<accession>A0A8K2A2J1</accession>
<comment type="caution">
    <text evidence="1">The sequence shown here is derived from an EMBL/GenBank/DDBJ whole genome shotgun (WGS) entry which is preliminary data.</text>
</comment>
<sequence length="130" mass="14575">MSKSVLFVCRSCHITHPKPPDGAILFDHLLTLHQTWSRRLELDIRPVDCLWVCAHPCAIALSCPNKSIYVLAEVPVAEDSIDETVEAVLCLSERYLDSKDGKIPWKNFPAVLQTDIVAQIPPLPPSFDTR</sequence>
<evidence type="ECO:0000313" key="1">
    <source>
        <dbReference type="EMBL" id="NCJ08621.1"/>
    </source>
</evidence>
<dbReference type="Proteomes" id="UP000607397">
    <property type="component" value="Unassembled WGS sequence"/>
</dbReference>
<gene>
    <name evidence="1" type="ORF">GS597_19330</name>
</gene>
<dbReference type="EMBL" id="WVIC01000060">
    <property type="protein sequence ID" value="NCJ08621.1"/>
    <property type="molecule type" value="Genomic_DNA"/>
</dbReference>
<evidence type="ECO:0000313" key="2">
    <source>
        <dbReference type="Proteomes" id="UP000607397"/>
    </source>
</evidence>